<sequence>MRTKRALLAALANRRISHNLACSSSSSRNSLSSVTSSSSSSSSSCFVAVNISILDNKSCAKISFKKRLFHSATAHLKEGFDDPPPHRAHHRVVVTGLGLVTPLGCGVEHNWNEIQARKTGIRTVEKKYIHEQDLTSVGGIKVVANVPRKRSIKEDSENGNKKDAGENMFDDSKWHDDANRVAPFVAFSRDAAFQALRDANIIDNDGNIYHAMTDGSSSSSSSSRDSINIDRFGTSIGVGMGGVSDISNAGRQLYESPKKKLSPHFVPKVLASAASGNLASAWNLRGPTHCSSTACAAGAHAIGDAFRTIQRGDADLMLAGGAESCLDAVSILGFRTVRALTMAHDISTACLPLDKNRSGFVIGEGAGMLVLESYESAKKRKATIYAELRGYGTSNDAFHATKPPEDGRGARLAMVNALVDSGLAATNIAHVNLHATGTPIGDEAEFKAILSLFGEEHLRKGNVRISATKSSTGHCLGASGAIEAIFTILALRSGVAPATVGLSRPLSDILLGCASGELQDISFSAEAKRYAAMSNSFGFGGTNASLVFSLPPPS</sequence>
<dbReference type="STRING" id="41875.K8EZY0"/>
<proteinExistence type="inferred from homology"/>
<evidence type="ECO:0000256" key="2">
    <source>
        <dbReference type="ARBA" id="ARBA00013191"/>
    </source>
</evidence>
<dbReference type="OrthoDB" id="5334845at2759"/>
<feature type="region of interest" description="Disordered" evidence="5">
    <location>
        <begin position="22"/>
        <end position="42"/>
    </location>
</feature>
<organism evidence="7 8">
    <name type="scientific">Bathycoccus prasinos</name>
    <dbReference type="NCBI Taxonomy" id="41875"/>
    <lineage>
        <taxon>Eukaryota</taxon>
        <taxon>Viridiplantae</taxon>
        <taxon>Chlorophyta</taxon>
        <taxon>Mamiellophyceae</taxon>
        <taxon>Mamiellales</taxon>
        <taxon>Bathycoccaceae</taxon>
        <taxon>Bathycoccus</taxon>
    </lineage>
</organism>
<dbReference type="PANTHER" id="PTHR11712:SF297">
    <property type="entry name" value="3-OXOACYL-[ACYL-CARRIER-PROTEIN] SYNTHASE, MITOCHONDRIAL"/>
    <property type="match status" value="1"/>
</dbReference>
<dbReference type="SUPFAM" id="SSF53901">
    <property type="entry name" value="Thiolase-like"/>
    <property type="match status" value="2"/>
</dbReference>
<evidence type="ECO:0000313" key="8">
    <source>
        <dbReference type="Proteomes" id="UP000198341"/>
    </source>
</evidence>
<dbReference type="GO" id="GO:0006633">
    <property type="term" value="P:fatty acid biosynthetic process"/>
    <property type="evidence" value="ECO:0007669"/>
    <property type="project" value="TreeGrafter"/>
</dbReference>
<dbReference type="InterPro" id="IPR000794">
    <property type="entry name" value="Beta-ketoacyl_synthase"/>
</dbReference>
<feature type="domain" description="Ketosynthase family 3 (KS3)" evidence="6">
    <location>
        <begin position="89"/>
        <end position="550"/>
    </location>
</feature>
<dbReference type="Proteomes" id="UP000198341">
    <property type="component" value="Chromosome 2"/>
</dbReference>
<feature type="compositionally biased region" description="Low complexity" evidence="5">
    <location>
        <begin position="23"/>
        <end position="42"/>
    </location>
</feature>
<keyword evidence="3 4" id="KW-0808">Transferase</keyword>
<dbReference type="CDD" id="cd00834">
    <property type="entry name" value="KAS_I_II"/>
    <property type="match status" value="1"/>
</dbReference>
<evidence type="ECO:0000256" key="4">
    <source>
        <dbReference type="RuleBase" id="RU003694"/>
    </source>
</evidence>
<dbReference type="Gene3D" id="3.40.47.10">
    <property type="match status" value="1"/>
</dbReference>
<comment type="similarity">
    <text evidence="1 4">Belongs to the thiolase-like superfamily. Beta-ketoacyl-ACP synthases family.</text>
</comment>
<dbReference type="InterPro" id="IPR016039">
    <property type="entry name" value="Thiolase-like"/>
</dbReference>
<feature type="region of interest" description="Disordered" evidence="5">
    <location>
        <begin position="151"/>
        <end position="171"/>
    </location>
</feature>
<dbReference type="InterPro" id="IPR014031">
    <property type="entry name" value="Ketoacyl_synth_C"/>
</dbReference>
<dbReference type="Pfam" id="PF00109">
    <property type="entry name" value="ketoacyl-synt"/>
    <property type="match status" value="1"/>
</dbReference>
<dbReference type="KEGG" id="bpg:Bathy02g00020"/>
<dbReference type="Pfam" id="PF02801">
    <property type="entry name" value="Ketoacyl-synt_C"/>
    <property type="match status" value="1"/>
</dbReference>
<protein>
    <recommendedName>
        <fullName evidence="2">beta-ketoacyl-[acyl-carrier-protein] synthase I</fullName>
        <ecNumber evidence="2">2.3.1.41</ecNumber>
    </recommendedName>
</protein>
<evidence type="ECO:0000256" key="1">
    <source>
        <dbReference type="ARBA" id="ARBA00008467"/>
    </source>
</evidence>
<keyword evidence="8" id="KW-1185">Reference proteome</keyword>
<dbReference type="GeneID" id="19017115"/>
<evidence type="ECO:0000259" key="6">
    <source>
        <dbReference type="PROSITE" id="PS52004"/>
    </source>
</evidence>
<evidence type="ECO:0000256" key="5">
    <source>
        <dbReference type="SAM" id="MobiDB-lite"/>
    </source>
</evidence>
<gene>
    <name evidence="7" type="ORF">Bathy02g00020</name>
</gene>
<accession>K8EZY0</accession>
<dbReference type="GO" id="GO:0005739">
    <property type="term" value="C:mitochondrion"/>
    <property type="evidence" value="ECO:0007669"/>
    <property type="project" value="TreeGrafter"/>
</dbReference>
<dbReference type="EMBL" id="FO082277">
    <property type="protein sequence ID" value="CCO14833.1"/>
    <property type="molecule type" value="Genomic_DNA"/>
</dbReference>
<feature type="compositionally biased region" description="Basic and acidic residues" evidence="5">
    <location>
        <begin position="152"/>
        <end position="171"/>
    </location>
</feature>
<reference evidence="7 8" key="1">
    <citation type="submission" date="2011-10" db="EMBL/GenBank/DDBJ databases">
        <authorList>
            <person name="Genoscope - CEA"/>
        </authorList>
    </citation>
    <scope>NUCLEOTIDE SEQUENCE [LARGE SCALE GENOMIC DNA]</scope>
    <source>
        <strain evidence="7 8">RCC 1105</strain>
    </source>
</reference>
<dbReference type="GO" id="GO:0004315">
    <property type="term" value="F:3-oxoacyl-[acyl-carrier-protein] synthase activity"/>
    <property type="evidence" value="ECO:0007669"/>
    <property type="project" value="UniProtKB-EC"/>
</dbReference>
<evidence type="ECO:0000256" key="3">
    <source>
        <dbReference type="ARBA" id="ARBA00022679"/>
    </source>
</evidence>
<dbReference type="InterPro" id="IPR020841">
    <property type="entry name" value="PKS_Beta-ketoAc_synthase_dom"/>
</dbReference>
<dbReference type="PROSITE" id="PS52004">
    <property type="entry name" value="KS3_2"/>
    <property type="match status" value="1"/>
</dbReference>
<dbReference type="eggNOG" id="KOG1394">
    <property type="taxonomic scope" value="Eukaryota"/>
</dbReference>
<dbReference type="AlphaFoldDB" id="K8EZY0"/>
<dbReference type="SMART" id="SM00825">
    <property type="entry name" value="PKS_KS"/>
    <property type="match status" value="1"/>
</dbReference>
<dbReference type="RefSeq" id="XP_007514593.1">
    <property type="nucleotide sequence ID" value="XM_007514531.1"/>
</dbReference>
<name>K8EZY0_9CHLO</name>
<dbReference type="EC" id="2.3.1.41" evidence="2"/>
<dbReference type="InterPro" id="IPR014030">
    <property type="entry name" value="Ketoacyl_synth_N"/>
</dbReference>
<evidence type="ECO:0000313" key="7">
    <source>
        <dbReference type="EMBL" id="CCO14833.1"/>
    </source>
</evidence>
<dbReference type="PANTHER" id="PTHR11712">
    <property type="entry name" value="POLYKETIDE SYNTHASE-RELATED"/>
    <property type="match status" value="1"/>
</dbReference>